<accession>A0A7S2BDL4</accession>
<sequence>MSQRKRNESPKHESHRKKKKSKVKEPKLYQMVGYTNEENPFGDHNLNQQFVWKKKVEKTGEGDESKLSTKARRERQDHFLGEIHKVRKRRSDREAEQEEMERLRAEESRLREAEQYADWHKKEESFHLNQARVRSKIRLVEGREKPIDIMAKNLILLGNCDDDDDSALHDTSQLEVELMEPTAFFRGLNIGDLRELQADIQTYLDLEKDGPNKSFWSALKLVAKKEVQDASQSDSGIQQANRKAGIHSAVMDELRRKFAAKSSDELTSTHMDIQLRINSNDPTIDVEFWEAALEELEVYRARAELREFHQKILKQQLGRLETKREELRIYREEHPEEMEKPAAGTGKDKAEAEDEPTANQDGSAAAVDMERAEAAKGMEDLEEEMGLADEVGTKDQVYWWQDKYRPRKPRYFNRVKTGYEWNKYNQTHYDHDNPPPKTVQGYKFNVFYPDLIDRTNTPRYILEPADTKEFCILRFSAGPPYEDIAFKIINREWEFGRKRGFKCVFERGILHLYFNFKRHRYRK</sequence>
<evidence type="ECO:0000256" key="4">
    <source>
        <dbReference type="SAM" id="MobiDB-lite"/>
    </source>
</evidence>
<dbReference type="SMART" id="SM01050">
    <property type="entry name" value="CactinC_cactus"/>
    <property type="match status" value="1"/>
</dbReference>
<comment type="similarity">
    <text evidence="1">Belongs to the CACTIN family.</text>
</comment>
<evidence type="ECO:0000259" key="5">
    <source>
        <dbReference type="Pfam" id="PF09732"/>
    </source>
</evidence>
<feature type="coiled-coil region" evidence="3">
    <location>
        <begin position="286"/>
        <end position="333"/>
    </location>
</feature>
<feature type="region of interest" description="Disordered" evidence="4">
    <location>
        <begin position="1"/>
        <end position="29"/>
    </location>
</feature>
<dbReference type="InterPro" id="IPR019134">
    <property type="entry name" value="Cactin_C"/>
</dbReference>
<proteinExistence type="inferred from homology"/>
<evidence type="ECO:0000259" key="6">
    <source>
        <dbReference type="Pfam" id="PF10312"/>
    </source>
</evidence>
<dbReference type="PANTHER" id="PTHR21737">
    <property type="entry name" value="POLYGLUTAMINE BINDING PROTEIN 1/MARVEL MEMBRANE-ASSOCIATING DOMAIN CONTAINING 3"/>
    <property type="match status" value="1"/>
</dbReference>
<protein>
    <recommendedName>
        <fullName evidence="2">Splicing factor Cactin</fullName>
    </recommendedName>
</protein>
<dbReference type="GO" id="GO:0005681">
    <property type="term" value="C:spliceosomal complex"/>
    <property type="evidence" value="ECO:0007669"/>
    <property type="project" value="TreeGrafter"/>
</dbReference>
<organism evidence="7">
    <name type="scientific">Octactis speculum</name>
    <dbReference type="NCBI Taxonomy" id="3111310"/>
    <lineage>
        <taxon>Eukaryota</taxon>
        <taxon>Sar</taxon>
        <taxon>Stramenopiles</taxon>
        <taxon>Ochrophyta</taxon>
        <taxon>Dictyochophyceae</taxon>
        <taxon>Dictyochales</taxon>
        <taxon>Dictyochaceae</taxon>
        <taxon>Octactis</taxon>
    </lineage>
</organism>
<feature type="domain" description="Splicing factor Cactin C-terminal" evidence="5">
    <location>
        <begin position="400"/>
        <end position="523"/>
    </location>
</feature>
<reference evidence="7" key="1">
    <citation type="submission" date="2021-01" db="EMBL/GenBank/DDBJ databases">
        <authorList>
            <person name="Corre E."/>
            <person name="Pelletier E."/>
            <person name="Niang G."/>
            <person name="Scheremetjew M."/>
            <person name="Finn R."/>
            <person name="Kale V."/>
            <person name="Holt S."/>
            <person name="Cochrane G."/>
            <person name="Meng A."/>
            <person name="Brown T."/>
            <person name="Cohen L."/>
        </authorList>
    </citation>
    <scope>NUCLEOTIDE SEQUENCE</scope>
    <source>
        <strain evidence="7">CCMP1381</strain>
    </source>
</reference>
<name>A0A7S2BDL4_9STRA</name>
<feature type="region of interest" description="Disordered" evidence="4">
    <location>
        <begin position="333"/>
        <end position="364"/>
    </location>
</feature>
<dbReference type="GO" id="GO:0005737">
    <property type="term" value="C:cytoplasm"/>
    <property type="evidence" value="ECO:0007669"/>
    <property type="project" value="TreeGrafter"/>
</dbReference>
<dbReference type="EMBL" id="HBGS01013600">
    <property type="protein sequence ID" value="CAD9393911.1"/>
    <property type="molecule type" value="Transcribed_RNA"/>
</dbReference>
<dbReference type="PANTHER" id="PTHR21737:SF4">
    <property type="entry name" value="SPLICING FACTOR CACTIN"/>
    <property type="match status" value="1"/>
</dbReference>
<feature type="compositionally biased region" description="Basic and acidic residues" evidence="4">
    <location>
        <begin position="1"/>
        <end position="12"/>
    </location>
</feature>
<feature type="coiled-coil region" evidence="3">
    <location>
        <begin position="86"/>
        <end position="116"/>
    </location>
</feature>
<dbReference type="Pfam" id="PF10312">
    <property type="entry name" value="Cactin_mid"/>
    <property type="match status" value="1"/>
</dbReference>
<dbReference type="Pfam" id="PF09732">
    <property type="entry name" value="CactinC_cactus"/>
    <property type="match status" value="1"/>
</dbReference>
<evidence type="ECO:0000256" key="3">
    <source>
        <dbReference type="SAM" id="Coils"/>
    </source>
</evidence>
<feature type="compositionally biased region" description="Basic residues" evidence="4">
    <location>
        <begin position="13"/>
        <end position="22"/>
    </location>
</feature>
<dbReference type="GO" id="GO:0045292">
    <property type="term" value="P:mRNA cis splicing, via spliceosome"/>
    <property type="evidence" value="ECO:0007669"/>
    <property type="project" value="TreeGrafter"/>
</dbReference>
<feature type="compositionally biased region" description="Basic and acidic residues" evidence="4">
    <location>
        <begin position="333"/>
        <end position="350"/>
    </location>
</feature>
<gene>
    <name evidence="7" type="ORF">DSPE1174_LOCUS7177</name>
</gene>
<evidence type="ECO:0000256" key="1">
    <source>
        <dbReference type="ARBA" id="ARBA00006895"/>
    </source>
</evidence>
<keyword evidence="3" id="KW-0175">Coiled coil</keyword>
<evidence type="ECO:0000313" key="7">
    <source>
        <dbReference type="EMBL" id="CAD9393911.1"/>
    </source>
</evidence>
<dbReference type="AlphaFoldDB" id="A0A7S2BDL4"/>
<dbReference type="InterPro" id="IPR018816">
    <property type="entry name" value="Cactin_central"/>
</dbReference>
<feature type="domain" description="Splicing factor cactin central" evidence="6">
    <location>
        <begin position="109"/>
        <end position="309"/>
    </location>
</feature>
<evidence type="ECO:0000256" key="2">
    <source>
        <dbReference type="ARBA" id="ARBA00034534"/>
    </source>
</evidence>